<organism evidence="1 2">
    <name type="scientific">Photobacterium iliopiscarium</name>
    <dbReference type="NCBI Taxonomy" id="56192"/>
    <lineage>
        <taxon>Bacteria</taxon>
        <taxon>Pseudomonadati</taxon>
        <taxon>Pseudomonadota</taxon>
        <taxon>Gammaproteobacteria</taxon>
        <taxon>Vibrionales</taxon>
        <taxon>Vibrionaceae</taxon>
        <taxon>Photobacterium</taxon>
    </lineage>
</organism>
<dbReference type="RefSeq" id="WP_107237009.1">
    <property type="nucleotide sequence ID" value="NZ_PYLW01000004.1"/>
</dbReference>
<reference evidence="1 2" key="1">
    <citation type="submission" date="2018-01" db="EMBL/GenBank/DDBJ databases">
        <title>Whole genome sequencing of Histamine producing bacteria.</title>
        <authorList>
            <person name="Butler K."/>
        </authorList>
    </citation>
    <scope>NUCLEOTIDE SEQUENCE [LARGE SCALE GENOMIC DNA]</scope>
    <source>
        <strain evidence="1 2">NCIMB 13481</strain>
    </source>
</reference>
<name>A0A2T3MNV7_9GAMM</name>
<evidence type="ECO:0008006" key="3">
    <source>
        <dbReference type="Google" id="ProtNLM"/>
    </source>
</evidence>
<sequence length="716" mass="83012">MSFFDIVNKLEQLKNTEAILIEVKKLSPVQVTKKEFSKGIEDLGKYIHSNQHRKAIVILSLLILRDPNKTISTLRREGMLRVSRYKFSSSGVKKIVETSLALIEHLKISGVEVKDTKIQYLQSVNNLIAISFEVRVIREKLAYRINSRETIILKTLLAFINKCFSDGWMPNPEASVNMIEHWSTEELTEAYSYILKISREKLSTSNNWIYVDTNFGTSFNTTYADILINSIKVNLYLEAEVLLDGLPYKAELEKNQVHLLAIDTLFEKSVRLGYIQADMQRAIRVARLNEKIDMSNTIGKFTSAAFKAGMEELMPIIKEPIERIVFMIPAIDYFFEPITQKNFFADEIARLTELQIESYMGDDENPLFIPVSKELTVEDVIRTQRLFGFFSAAFTEKLNSIKDEDYRKKMYFRSVIPVLKHADLKLLLEKIFTSVKAERLIELLTLREDESYIDLQYKPLIKHGDFYVVSPALLQQSNLARNIVVANNLRSVQVDEKNDPLQKTIVKELIRAGFKVAENIDFKIDRKKCETDIVCWKEEHLFIFECKNPYHPCNPHELRNSLGHIDKGKEQLDLRLSWLKDHKNQEKLFKDIKWNLTPTDNIHTSIISGNRLLHGLCAGIHPVRQGHEFMNVLSRGIITHSNSSDAVFSFWEGKNFIVKDLINYLNGESIIRIQLEKLEPHQYTINFKDTSLTFHRYRMDVSKILHEIIPSQELIN</sequence>
<evidence type="ECO:0000313" key="1">
    <source>
        <dbReference type="EMBL" id="PSV98313.1"/>
    </source>
</evidence>
<dbReference type="EMBL" id="PYLW01000004">
    <property type="protein sequence ID" value="PSV98313.1"/>
    <property type="molecule type" value="Genomic_DNA"/>
</dbReference>
<dbReference type="Proteomes" id="UP000241954">
    <property type="component" value="Unassembled WGS sequence"/>
</dbReference>
<gene>
    <name evidence="1" type="ORF">C9I88_06520</name>
</gene>
<comment type="caution">
    <text evidence="1">The sequence shown here is derived from an EMBL/GenBank/DDBJ whole genome shotgun (WGS) entry which is preliminary data.</text>
</comment>
<protein>
    <recommendedName>
        <fullName evidence="3">NERD domain-containing protein</fullName>
    </recommendedName>
</protein>
<accession>A0A2T3MNV7</accession>
<dbReference type="AlphaFoldDB" id="A0A2T3MNV7"/>
<evidence type="ECO:0000313" key="2">
    <source>
        <dbReference type="Proteomes" id="UP000241954"/>
    </source>
</evidence>
<proteinExistence type="predicted"/>